<dbReference type="InterPro" id="IPR036390">
    <property type="entry name" value="WH_DNA-bd_sf"/>
</dbReference>
<dbReference type="Proteomes" id="UP000646745">
    <property type="component" value="Unassembled WGS sequence"/>
</dbReference>
<evidence type="ECO:0000256" key="3">
    <source>
        <dbReference type="ARBA" id="ARBA00023163"/>
    </source>
</evidence>
<gene>
    <name evidence="5" type="ORF">GCM10009038_11300</name>
</gene>
<dbReference type="SUPFAM" id="SSF48008">
    <property type="entry name" value="GntR ligand-binding domain-like"/>
    <property type="match status" value="1"/>
</dbReference>
<dbReference type="PANTHER" id="PTHR43537:SF49">
    <property type="entry name" value="TRANSCRIPTIONAL REGULATORY PROTEIN"/>
    <property type="match status" value="1"/>
</dbReference>
<evidence type="ECO:0000313" key="6">
    <source>
        <dbReference type="Proteomes" id="UP000646745"/>
    </source>
</evidence>
<evidence type="ECO:0000313" key="5">
    <source>
        <dbReference type="EMBL" id="GHB14618.1"/>
    </source>
</evidence>
<evidence type="ECO:0000256" key="1">
    <source>
        <dbReference type="ARBA" id="ARBA00023015"/>
    </source>
</evidence>
<organism evidence="5 6">
    <name type="scientific">Salinicola rhizosphaerae</name>
    <dbReference type="NCBI Taxonomy" id="1443141"/>
    <lineage>
        <taxon>Bacteria</taxon>
        <taxon>Pseudomonadati</taxon>
        <taxon>Pseudomonadota</taxon>
        <taxon>Gammaproteobacteria</taxon>
        <taxon>Oceanospirillales</taxon>
        <taxon>Halomonadaceae</taxon>
        <taxon>Salinicola</taxon>
    </lineage>
</organism>
<keyword evidence="1" id="KW-0805">Transcription regulation</keyword>
<dbReference type="Pfam" id="PF00392">
    <property type="entry name" value="GntR"/>
    <property type="match status" value="1"/>
</dbReference>
<dbReference type="Gene3D" id="1.10.10.10">
    <property type="entry name" value="Winged helix-like DNA-binding domain superfamily/Winged helix DNA-binding domain"/>
    <property type="match status" value="2"/>
</dbReference>
<dbReference type="SUPFAM" id="SSF46785">
    <property type="entry name" value="Winged helix' DNA-binding domain"/>
    <property type="match status" value="2"/>
</dbReference>
<sequence length="286" mass="32122">MAERIVAYVRQSGLKPGERLREMALASCLGVSRTPVRSALKFLEDQGVVRSEPYQGYVLVAAPQALHARPFEMPNSLHETLYLHIVEDHVNGALPESITQVELLRRYDTNAVTLQAVLQQMANEGLIERNAGQGWRFLSALGTQAARRASYEYRRALEPTALLLPGFQASRSVLDDLEHQHRDLLILDDATPAPGTLLFRIDATFHETLARCSGNSLFLQAVQAQNRQRRMLEYLGYGNRRRVTDWCHEHLAILAALRDDDRPRAAELMGEHLDHAQDTALQLGKG</sequence>
<dbReference type="Pfam" id="PF07729">
    <property type="entry name" value="FCD"/>
    <property type="match status" value="1"/>
</dbReference>
<evidence type="ECO:0000256" key="2">
    <source>
        <dbReference type="ARBA" id="ARBA00023125"/>
    </source>
</evidence>
<dbReference type="InterPro" id="IPR008920">
    <property type="entry name" value="TF_FadR/GntR_C"/>
</dbReference>
<dbReference type="InterPro" id="IPR000524">
    <property type="entry name" value="Tscrpt_reg_HTH_GntR"/>
</dbReference>
<keyword evidence="6" id="KW-1185">Reference proteome</keyword>
<dbReference type="InterPro" id="IPR036388">
    <property type="entry name" value="WH-like_DNA-bd_sf"/>
</dbReference>
<dbReference type="PROSITE" id="PS50949">
    <property type="entry name" value="HTH_GNTR"/>
    <property type="match status" value="1"/>
</dbReference>
<name>A0ABQ3DV91_9GAMM</name>
<accession>A0ABQ3DV91</accession>
<dbReference type="PANTHER" id="PTHR43537">
    <property type="entry name" value="TRANSCRIPTIONAL REGULATOR, GNTR FAMILY"/>
    <property type="match status" value="1"/>
</dbReference>
<proteinExistence type="predicted"/>
<dbReference type="Gene3D" id="1.20.120.530">
    <property type="entry name" value="GntR ligand-binding domain-like"/>
    <property type="match status" value="1"/>
</dbReference>
<dbReference type="SMART" id="SM00895">
    <property type="entry name" value="FCD"/>
    <property type="match status" value="1"/>
</dbReference>
<reference evidence="6" key="1">
    <citation type="journal article" date="2019" name="Int. J. Syst. Evol. Microbiol.">
        <title>The Global Catalogue of Microorganisms (GCM) 10K type strain sequencing project: providing services to taxonomists for standard genome sequencing and annotation.</title>
        <authorList>
            <consortium name="The Broad Institute Genomics Platform"/>
            <consortium name="The Broad Institute Genome Sequencing Center for Infectious Disease"/>
            <person name="Wu L."/>
            <person name="Ma J."/>
        </authorList>
    </citation>
    <scope>NUCLEOTIDE SEQUENCE [LARGE SCALE GENOMIC DNA]</scope>
    <source>
        <strain evidence="6">KCTC 32998</strain>
    </source>
</reference>
<feature type="domain" description="HTH gntR-type" evidence="4">
    <location>
        <begin position="1"/>
        <end position="62"/>
    </location>
</feature>
<comment type="caution">
    <text evidence="5">The sequence shown here is derived from an EMBL/GenBank/DDBJ whole genome shotgun (WGS) entry which is preliminary data.</text>
</comment>
<dbReference type="SMART" id="SM00345">
    <property type="entry name" value="HTH_GNTR"/>
    <property type="match status" value="2"/>
</dbReference>
<dbReference type="InterPro" id="IPR011711">
    <property type="entry name" value="GntR_C"/>
</dbReference>
<keyword evidence="3" id="KW-0804">Transcription</keyword>
<protein>
    <submittedName>
        <fullName evidence="5">GntR family transcriptional regulator</fullName>
    </submittedName>
</protein>
<evidence type="ECO:0000259" key="4">
    <source>
        <dbReference type="PROSITE" id="PS50949"/>
    </source>
</evidence>
<dbReference type="EMBL" id="BMZI01000002">
    <property type="protein sequence ID" value="GHB14618.1"/>
    <property type="molecule type" value="Genomic_DNA"/>
</dbReference>
<keyword evidence="2" id="KW-0238">DNA-binding</keyword>